<dbReference type="PANTHER" id="PTHR12984">
    <property type="entry name" value="SCY1-RELATED S/T PROTEIN KINASE-LIKE"/>
    <property type="match status" value="1"/>
</dbReference>
<dbReference type="SUPFAM" id="SSF56112">
    <property type="entry name" value="Protein kinase-like (PK-like)"/>
    <property type="match status" value="1"/>
</dbReference>
<feature type="compositionally biased region" description="Low complexity" evidence="2">
    <location>
        <begin position="771"/>
        <end position="793"/>
    </location>
</feature>
<dbReference type="GO" id="GO:0005524">
    <property type="term" value="F:ATP binding"/>
    <property type="evidence" value="ECO:0007669"/>
    <property type="project" value="InterPro"/>
</dbReference>
<dbReference type="PANTHER" id="PTHR12984:SF3">
    <property type="entry name" value="N-TERMINAL KINASE-LIKE PROTEIN"/>
    <property type="match status" value="1"/>
</dbReference>
<dbReference type="Pfam" id="PF07714">
    <property type="entry name" value="PK_Tyr_Ser-Thr"/>
    <property type="match status" value="1"/>
</dbReference>
<dbReference type="InterPro" id="IPR001245">
    <property type="entry name" value="Ser-Thr/Tyr_kinase_cat_dom"/>
</dbReference>
<protein>
    <submittedName>
        <fullName evidence="4">Armadillo-type protein</fullName>
    </submittedName>
</protein>
<comment type="caution">
    <text evidence="4">The sequence shown here is derived from an EMBL/GenBank/DDBJ whole genome shotgun (WGS) entry which is preliminary data.</text>
</comment>
<dbReference type="SUPFAM" id="SSF48371">
    <property type="entry name" value="ARM repeat"/>
    <property type="match status" value="1"/>
</dbReference>
<dbReference type="Gene3D" id="3.30.200.20">
    <property type="entry name" value="Phosphorylase Kinase, domain 1"/>
    <property type="match status" value="1"/>
</dbReference>
<evidence type="ECO:0000313" key="4">
    <source>
        <dbReference type="EMBL" id="KAJ7078860.1"/>
    </source>
</evidence>
<dbReference type="Gene3D" id="1.25.10.10">
    <property type="entry name" value="Leucine-rich Repeat Variant"/>
    <property type="match status" value="1"/>
</dbReference>
<feature type="repeat" description="HEAT" evidence="1">
    <location>
        <begin position="430"/>
        <end position="468"/>
    </location>
</feature>
<keyword evidence="5" id="KW-1185">Reference proteome</keyword>
<accession>A0AAD6TWK0</accession>
<feature type="compositionally biased region" description="Basic and acidic residues" evidence="2">
    <location>
        <begin position="824"/>
        <end position="851"/>
    </location>
</feature>
<dbReference type="AlphaFoldDB" id="A0AAD6TWK0"/>
<dbReference type="InterPro" id="IPR000719">
    <property type="entry name" value="Prot_kinase_dom"/>
</dbReference>
<gene>
    <name evidence="4" type="ORF">B0H15DRAFT_788640</name>
</gene>
<dbReference type="GO" id="GO:0004672">
    <property type="term" value="F:protein kinase activity"/>
    <property type="evidence" value="ECO:0007669"/>
    <property type="project" value="InterPro"/>
</dbReference>
<evidence type="ECO:0000259" key="3">
    <source>
        <dbReference type="PROSITE" id="PS50011"/>
    </source>
</evidence>
<evidence type="ECO:0000313" key="5">
    <source>
        <dbReference type="Proteomes" id="UP001222325"/>
    </source>
</evidence>
<dbReference type="EMBL" id="JARJCN010000063">
    <property type="protein sequence ID" value="KAJ7078860.1"/>
    <property type="molecule type" value="Genomic_DNA"/>
</dbReference>
<dbReference type="InterPro" id="IPR011009">
    <property type="entry name" value="Kinase-like_dom_sf"/>
</dbReference>
<dbReference type="InterPro" id="IPR011989">
    <property type="entry name" value="ARM-like"/>
</dbReference>
<feature type="domain" description="Protein kinase" evidence="3">
    <location>
        <begin position="1"/>
        <end position="290"/>
    </location>
</feature>
<evidence type="ECO:0000256" key="1">
    <source>
        <dbReference type="PROSITE-ProRule" id="PRU00103"/>
    </source>
</evidence>
<dbReference type="PROSITE" id="PS50011">
    <property type="entry name" value="PROTEIN_KINASE_DOM"/>
    <property type="match status" value="1"/>
</dbReference>
<dbReference type="Proteomes" id="UP001222325">
    <property type="component" value="Unassembled WGS sequence"/>
</dbReference>
<feature type="compositionally biased region" description="Polar residues" evidence="2">
    <location>
        <begin position="743"/>
        <end position="755"/>
    </location>
</feature>
<organism evidence="4 5">
    <name type="scientific">Mycena belliarum</name>
    <dbReference type="NCBI Taxonomy" id="1033014"/>
    <lineage>
        <taxon>Eukaryota</taxon>
        <taxon>Fungi</taxon>
        <taxon>Dikarya</taxon>
        <taxon>Basidiomycota</taxon>
        <taxon>Agaricomycotina</taxon>
        <taxon>Agaricomycetes</taxon>
        <taxon>Agaricomycetidae</taxon>
        <taxon>Agaricales</taxon>
        <taxon>Marasmiineae</taxon>
        <taxon>Mycenaceae</taxon>
        <taxon>Mycena</taxon>
    </lineage>
</organism>
<proteinExistence type="predicted"/>
<dbReference type="PROSITE" id="PS50077">
    <property type="entry name" value="HEAT_REPEAT"/>
    <property type="match status" value="1"/>
</dbReference>
<reference evidence="4" key="1">
    <citation type="submission" date="2023-03" db="EMBL/GenBank/DDBJ databases">
        <title>Massive genome expansion in bonnet fungi (Mycena s.s.) driven by repeated elements and novel gene families across ecological guilds.</title>
        <authorList>
            <consortium name="Lawrence Berkeley National Laboratory"/>
            <person name="Harder C.B."/>
            <person name="Miyauchi S."/>
            <person name="Viragh M."/>
            <person name="Kuo A."/>
            <person name="Thoen E."/>
            <person name="Andreopoulos B."/>
            <person name="Lu D."/>
            <person name="Skrede I."/>
            <person name="Drula E."/>
            <person name="Henrissat B."/>
            <person name="Morin E."/>
            <person name="Kohler A."/>
            <person name="Barry K."/>
            <person name="LaButti K."/>
            <person name="Morin E."/>
            <person name="Salamov A."/>
            <person name="Lipzen A."/>
            <person name="Mereny Z."/>
            <person name="Hegedus B."/>
            <person name="Baldrian P."/>
            <person name="Stursova M."/>
            <person name="Weitz H."/>
            <person name="Taylor A."/>
            <person name="Grigoriev I.V."/>
            <person name="Nagy L.G."/>
            <person name="Martin F."/>
            <person name="Kauserud H."/>
        </authorList>
    </citation>
    <scope>NUCLEOTIDE SEQUENCE</scope>
    <source>
        <strain evidence="4">CBHHK173m</strain>
    </source>
</reference>
<dbReference type="InterPro" id="IPR021133">
    <property type="entry name" value="HEAT_type_2"/>
</dbReference>
<feature type="region of interest" description="Disordered" evidence="2">
    <location>
        <begin position="743"/>
        <end position="857"/>
    </location>
</feature>
<name>A0AAD6TWK0_9AGAR</name>
<dbReference type="InterPro" id="IPR016024">
    <property type="entry name" value="ARM-type_fold"/>
</dbReference>
<dbReference type="GO" id="GO:0006409">
    <property type="term" value="P:tRNA export from nucleus"/>
    <property type="evidence" value="ECO:0007669"/>
    <property type="project" value="TreeGrafter"/>
</dbReference>
<dbReference type="GO" id="GO:0005737">
    <property type="term" value="C:cytoplasm"/>
    <property type="evidence" value="ECO:0007669"/>
    <property type="project" value="TreeGrafter"/>
</dbReference>
<evidence type="ECO:0000256" key="2">
    <source>
        <dbReference type="SAM" id="MobiDB-lite"/>
    </source>
</evidence>
<dbReference type="InterPro" id="IPR051177">
    <property type="entry name" value="CIK-Related_Protein"/>
</dbReference>
<dbReference type="Gene3D" id="1.10.510.10">
    <property type="entry name" value="Transferase(Phosphotransferase) domain 1"/>
    <property type="match status" value="1"/>
</dbReference>
<sequence>MDYLRTLGSAAVSSLVQKSGLTLPFSLGPKVTAFEGVWTLYDATKRDDGSLVSVFEYECTSRRAMLPLAKNALRKLRTTRHPDVLKFIDVVETETTIHIVTERVRPLQATLESWASRGSQEREDWLLWGLHRVSVALAFLNDSCASTHGNIRVNSIFISPSGEWKLGGFDLLSSPKEESAVLYTLGGQLPDASAWASPEIKKGGWSALKEHEPAAADAYALGLLLHAVFNPTHPLPATASPPHPPPPASSRGSIPASVFPCFKKLLNPNPKGRLTAKGFLAIGMAETGFFSNNRLVKVCLGLDNFALSSESEKNMLLRQVLNTTMSPVCCLIVYRTLGESANTFPPEFASFRVLPSLVSALEYGGASAATILPLVLRFGKNVSPEDYPNVILGPLVKLFASPDRGTRMALLEHLPEYAERLDKKTVESKVFPHLLTGFSDTVAVIREATVKSIILLSPLLSDRILNNELLRFLAKMQSDPEPSIRTNTCILIGRLGPTLGYNTKRKVLVPAFSRALKDPFVHARVAGLMAFMATIDCLEIDELATKVIPNMSFALIDKEKLVRDQAFKAVELFVKKLEIHAATMPETAVPEASAALGITSPAQATLVNSAAGAAGALAGWAITSLGKRLATADMQTDMSSVAGIAIDRPISAPGPAGGSTYSSSLHPTALNGMKSGASTPIPSKSKAMQLGAHKVPASVAAAALVEQLAEVAAAAEVDGNPWGDDLIDVNADEDDWSAFETAQTTVDAPSLQEANRPSDDVWGSSRAQVNISSKKAASSSPGPSSPLAPSIALHRGWDADGAWDDPSERHPTPSPSTHDMPVLTKEEKAAEMARRKEERKQRIAQMKEQKRTNAKQR</sequence>